<dbReference type="EMBL" id="CATNWA010016965">
    <property type="protein sequence ID" value="CAI9596808.1"/>
    <property type="molecule type" value="Genomic_DNA"/>
</dbReference>
<dbReference type="SUPFAM" id="SSF49562">
    <property type="entry name" value="C2 domain (Calcium/lipid-binding domain, CaLB)"/>
    <property type="match status" value="1"/>
</dbReference>
<feature type="non-terminal residue" evidence="4">
    <location>
        <position position="474"/>
    </location>
</feature>
<dbReference type="PANTHER" id="PTHR13076">
    <property type="entry name" value="COILED-COIL AND C2 DOMAIN-CONTAINING PROTEIN 1-LIKE"/>
    <property type="match status" value="1"/>
</dbReference>
<dbReference type="InterPro" id="IPR039725">
    <property type="entry name" value="CC2D1A/B"/>
</dbReference>
<dbReference type="Proteomes" id="UP001162483">
    <property type="component" value="Unassembled WGS sequence"/>
</dbReference>
<evidence type="ECO:0000256" key="2">
    <source>
        <dbReference type="SAM" id="MobiDB-lite"/>
    </source>
</evidence>
<dbReference type="SMART" id="SM00239">
    <property type="entry name" value="C2"/>
    <property type="match status" value="1"/>
</dbReference>
<comment type="similarity">
    <text evidence="1">Belongs to the CC2D1 family.</text>
</comment>
<dbReference type="SMART" id="SM00685">
    <property type="entry name" value="DM14"/>
    <property type="match status" value="2"/>
</dbReference>
<dbReference type="Pfam" id="PF21528">
    <property type="entry name" value="CC2D1A-B_DM14"/>
    <property type="match status" value="1"/>
</dbReference>
<dbReference type="InterPro" id="IPR006608">
    <property type="entry name" value="CC2D1A/B_DM14"/>
</dbReference>
<keyword evidence="5" id="KW-1185">Reference proteome</keyword>
<dbReference type="PANTHER" id="PTHR13076:SF8">
    <property type="entry name" value="COILED-COIL AND C2 DOMAIN-CONTAINING PROTEIN 1A"/>
    <property type="match status" value="1"/>
</dbReference>
<organism evidence="4 5">
    <name type="scientific">Staurois parvus</name>
    <dbReference type="NCBI Taxonomy" id="386267"/>
    <lineage>
        <taxon>Eukaryota</taxon>
        <taxon>Metazoa</taxon>
        <taxon>Chordata</taxon>
        <taxon>Craniata</taxon>
        <taxon>Vertebrata</taxon>
        <taxon>Euteleostomi</taxon>
        <taxon>Amphibia</taxon>
        <taxon>Batrachia</taxon>
        <taxon>Anura</taxon>
        <taxon>Neobatrachia</taxon>
        <taxon>Ranoidea</taxon>
        <taxon>Ranidae</taxon>
        <taxon>Staurois</taxon>
    </lineage>
</organism>
<feature type="compositionally biased region" description="Low complexity" evidence="2">
    <location>
        <begin position="1"/>
        <end position="13"/>
    </location>
</feature>
<evidence type="ECO:0000256" key="1">
    <source>
        <dbReference type="ARBA" id="ARBA00010672"/>
    </source>
</evidence>
<sequence length="474" mass="51988">MQSLDSLLSALDSGQPVDLNSLPPPPADEQPSSKLLVPQSPVSTESPVSTAPPPPPKDLLEALQQRMERYRSAAEQAKGKGDDRKARMHERIVKQYQDAIRSHKSGKPVNVAELPVPPGFPPIEGSNAAPAEQSLVGVLETAMRLANQQEGDGDDDEEDEKGKASSVAQKPVPRPGTLSQPQSTAPKTSPSKSPKLSGKAEQQLQFLEGRKKQLMAAALRSKQHKDIEGAKMYLRQAKGLDPMLEAARGGLPVDITKVPPAPISEADFSLDPQKRGGASAQNSEKYNKIMEQLKKQHEMCTTSSQQFTHMGNITETAKYEKLAEECMKYIEIVKQAHARGLAVPHCHYEERTVSVVKIFPDLTASDLVLYISKAVNLPTPAGSSQNDMDTFVRFEFAYPSTEEAQRDKTNVIKGTNSPVFKEKFKLHINRSHRGLKRAIQAKGIKFEIIQKGGLFKSDRVLGTAHLKLETLENS</sequence>
<reference evidence="4" key="1">
    <citation type="submission" date="2023-05" db="EMBL/GenBank/DDBJ databases">
        <authorList>
            <person name="Stuckert A."/>
        </authorList>
    </citation>
    <scope>NUCLEOTIDE SEQUENCE</scope>
</reference>
<dbReference type="InterPro" id="IPR000008">
    <property type="entry name" value="C2_dom"/>
</dbReference>
<evidence type="ECO:0000259" key="3">
    <source>
        <dbReference type="PROSITE" id="PS50004"/>
    </source>
</evidence>
<feature type="region of interest" description="Disordered" evidence="2">
    <location>
        <begin position="122"/>
        <end position="201"/>
    </location>
</feature>
<dbReference type="Pfam" id="PF00168">
    <property type="entry name" value="C2"/>
    <property type="match status" value="1"/>
</dbReference>
<feature type="region of interest" description="Disordered" evidence="2">
    <location>
        <begin position="1"/>
        <end position="58"/>
    </location>
</feature>
<comment type="caution">
    <text evidence="4">The sequence shown here is derived from an EMBL/GenBank/DDBJ whole genome shotgun (WGS) entry which is preliminary data.</text>
</comment>
<proteinExistence type="inferred from homology"/>
<feature type="region of interest" description="Disordered" evidence="2">
    <location>
        <begin position="68"/>
        <end position="87"/>
    </location>
</feature>
<dbReference type="PROSITE" id="PS50004">
    <property type="entry name" value="C2"/>
    <property type="match status" value="1"/>
</dbReference>
<dbReference type="InterPro" id="IPR035892">
    <property type="entry name" value="C2_domain_sf"/>
</dbReference>
<evidence type="ECO:0000313" key="5">
    <source>
        <dbReference type="Proteomes" id="UP001162483"/>
    </source>
</evidence>
<feature type="compositionally biased region" description="Low complexity" evidence="2">
    <location>
        <begin position="179"/>
        <end position="200"/>
    </location>
</feature>
<gene>
    <name evidence="4" type="ORF">SPARVUS_LOCUS12123119</name>
</gene>
<name>A0ABN9FN26_9NEOB</name>
<protein>
    <recommendedName>
        <fullName evidence="3">C2 domain-containing protein</fullName>
    </recommendedName>
</protein>
<feature type="compositionally biased region" description="Low complexity" evidence="2">
    <location>
        <begin position="37"/>
        <end position="49"/>
    </location>
</feature>
<accession>A0ABN9FN26</accession>
<dbReference type="Gene3D" id="2.60.40.150">
    <property type="entry name" value="C2 domain"/>
    <property type="match status" value="1"/>
</dbReference>
<feature type="domain" description="C2" evidence="3">
    <location>
        <begin position="347"/>
        <end position="474"/>
    </location>
</feature>
<evidence type="ECO:0000313" key="4">
    <source>
        <dbReference type="EMBL" id="CAI9596808.1"/>
    </source>
</evidence>